<protein>
    <submittedName>
        <fullName evidence="2">Uncharacterized protein</fullName>
    </submittedName>
</protein>
<feature type="transmembrane region" description="Helical" evidence="1">
    <location>
        <begin position="12"/>
        <end position="32"/>
    </location>
</feature>
<evidence type="ECO:0000313" key="2">
    <source>
        <dbReference type="EMBL" id="JAH88341.1"/>
    </source>
</evidence>
<organism evidence="2">
    <name type="scientific">Anguilla anguilla</name>
    <name type="common">European freshwater eel</name>
    <name type="synonym">Muraena anguilla</name>
    <dbReference type="NCBI Taxonomy" id="7936"/>
    <lineage>
        <taxon>Eukaryota</taxon>
        <taxon>Metazoa</taxon>
        <taxon>Chordata</taxon>
        <taxon>Craniata</taxon>
        <taxon>Vertebrata</taxon>
        <taxon>Euteleostomi</taxon>
        <taxon>Actinopterygii</taxon>
        <taxon>Neopterygii</taxon>
        <taxon>Teleostei</taxon>
        <taxon>Anguilliformes</taxon>
        <taxon>Anguillidae</taxon>
        <taxon>Anguilla</taxon>
    </lineage>
</organism>
<reference evidence="2" key="2">
    <citation type="journal article" date="2015" name="Fish Shellfish Immunol.">
        <title>Early steps in the European eel (Anguilla anguilla)-Vibrio vulnificus interaction in the gills: Role of the RtxA13 toxin.</title>
        <authorList>
            <person name="Callol A."/>
            <person name="Pajuelo D."/>
            <person name="Ebbesson L."/>
            <person name="Teles M."/>
            <person name="MacKenzie S."/>
            <person name="Amaro C."/>
        </authorList>
    </citation>
    <scope>NUCLEOTIDE SEQUENCE</scope>
</reference>
<keyword evidence="1" id="KW-0472">Membrane</keyword>
<keyword evidence="1" id="KW-1133">Transmembrane helix</keyword>
<proteinExistence type="predicted"/>
<sequence length="45" mass="5269">MLQGNMDRPEVTFTLAYIVFVFALSSHQLNLYQRELQCKICFQDG</sequence>
<accession>A0A0E9WDH1</accession>
<reference evidence="2" key="1">
    <citation type="submission" date="2014-11" db="EMBL/GenBank/DDBJ databases">
        <authorList>
            <person name="Amaro Gonzalez C."/>
        </authorList>
    </citation>
    <scope>NUCLEOTIDE SEQUENCE</scope>
</reference>
<keyword evidence="1" id="KW-0812">Transmembrane</keyword>
<dbReference type="AlphaFoldDB" id="A0A0E9WDH1"/>
<evidence type="ECO:0000256" key="1">
    <source>
        <dbReference type="SAM" id="Phobius"/>
    </source>
</evidence>
<dbReference type="EMBL" id="GBXM01020236">
    <property type="protein sequence ID" value="JAH88341.1"/>
    <property type="molecule type" value="Transcribed_RNA"/>
</dbReference>
<name>A0A0E9WDH1_ANGAN</name>